<evidence type="ECO:0000256" key="1">
    <source>
        <dbReference type="SAM" id="MobiDB-lite"/>
    </source>
</evidence>
<dbReference type="InterPro" id="IPR013530">
    <property type="entry name" value="PAD_C"/>
</dbReference>
<dbReference type="PATRIC" id="fig|146537.3.peg.2224"/>
<protein>
    <submittedName>
        <fullName evidence="3">Protein-arginine deiminase</fullName>
    </submittedName>
</protein>
<proteinExistence type="predicted"/>
<dbReference type="Pfam" id="PF03068">
    <property type="entry name" value="PAD"/>
    <property type="match status" value="1"/>
</dbReference>
<reference evidence="3" key="1">
    <citation type="journal article" date="2015" name="Genome Announc.">
        <title>Draft Genome Sequence of Thiostrepton-Producing Streptomyces azureus ATCC 14921.</title>
        <authorList>
            <person name="Sakihara K."/>
            <person name="Maeda J."/>
            <person name="Tashiro K."/>
            <person name="Fujino Y."/>
            <person name="Kuhara S."/>
            <person name="Ohshima T."/>
            <person name="Ogata S."/>
            <person name="Doi K."/>
        </authorList>
    </citation>
    <scope>NUCLEOTIDE SEQUENCE [LARGE SCALE GENOMIC DNA]</scope>
    <source>
        <strain evidence="3">ATCC14921</strain>
    </source>
</reference>
<name>A0A0K8PHK1_STRAJ</name>
<dbReference type="EMBL" id="DF968232">
    <property type="protein sequence ID" value="GAP47375.1"/>
    <property type="molecule type" value="Genomic_DNA"/>
</dbReference>
<evidence type="ECO:0000259" key="2">
    <source>
        <dbReference type="Pfam" id="PF03068"/>
    </source>
</evidence>
<dbReference type="GO" id="GO:0005509">
    <property type="term" value="F:calcium ion binding"/>
    <property type="evidence" value="ECO:0007669"/>
    <property type="project" value="InterPro"/>
</dbReference>
<dbReference type="PANTHER" id="PTHR10837:SF8">
    <property type="entry name" value="PROTEIN-ARGININE DEIMINASE"/>
    <property type="match status" value="1"/>
</dbReference>
<dbReference type="SUPFAM" id="SSF55909">
    <property type="entry name" value="Pentein"/>
    <property type="match status" value="1"/>
</dbReference>
<evidence type="ECO:0000313" key="4">
    <source>
        <dbReference type="Proteomes" id="UP000053859"/>
    </source>
</evidence>
<dbReference type="GO" id="GO:0005737">
    <property type="term" value="C:cytoplasm"/>
    <property type="evidence" value="ECO:0007669"/>
    <property type="project" value="InterPro"/>
</dbReference>
<accession>A0A0K8PHK1</accession>
<feature type="region of interest" description="Disordered" evidence="1">
    <location>
        <begin position="141"/>
        <end position="183"/>
    </location>
</feature>
<dbReference type="Gene3D" id="3.75.10.10">
    <property type="entry name" value="L-arginine/glycine Amidinotransferase, Chain A"/>
    <property type="match status" value="1"/>
</dbReference>
<feature type="compositionally biased region" description="Low complexity" evidence="1">
    <location>
        <begin position="165"/>
        <end position="174"/>
    </location>
</feature>
<dbReference type="PANTHER" id="PTHR10837">
    <property type="entry name" value="PEPTIDYLARGININE DEIMINASE"/>
    <property type="match status" value="1"/>
</dbReference>
<dbReference type="InterPro" id="IPR004303">
    <property type="entry name" value="PAD"/>
</dbReference>
<gene>
    <name evidence="3" type="ORF">SAZU_2112</name>
</gene>
<dbReference type="GO" id="GO:0004668">
    <property type="term" value="F:protein-arginine deiminase activity"/>
    <property type="evidence" value="ECO:0007669"/>
    <property type="project" value="InterPro"/>
</dbReference>
<dbReference type="Proteomes" id="UP000053859">
    <property type="component" value="Unassembled WGS sequence"/>
</dbReference>
<feature type="domain" description="Protein-arginine deiminase C-terminal" evidence="2">
    <location>
        <begin position="12"/>
        <end position="130"/>
    </location>
</feature>
<sequence>MVRPGPGAFLVGNEEAPRHIDGQIDVLLRETGLSRSDLVRVPVLCAMASPAPGVPAGAIAYSPTIANGLSLTARDYAAPDPHGPKADGRDLFRAAAQEALPAGGVRVHRVENFAWSHLAGGEVHCAANALGTRPGVCHGGAPGRGGDRAEGWRRRVGRLGPAPPAAAETGPRPGALRRPSVSA</sequence>
<dbReference type="AlphaFoldDB" id="A0A0K8PHK1"/>
<organism evidence="3 4">
    <name type="scientific">Streptomyces azureus</name>
    <dbReference type="NCBI Taxonomy" id="146537"/>
    <lineage>
        <taxon>Bacteria</taxon>
        <taxon>Bacillati</taxon>
        <taxon>Actinomycetota</taxon>
        <taxon>Actinomycetes</taxon>
        <taxon>Kitasatosporales</taxon>
        <taxon>Streptomycetaceae</taxon>
        <taxon>Streptomyces</taxon>
    </lineage>
</organism>
<evidence type="ECO:0000313" key="3">
    <source>
        <dbReference type="EMBL" id="GAP47375.1"/>
    </source>
</evidence>
<keyword evidence="4" id="KW-1185">Reference proteome</keyword>